<evidence type="ECO:0000313" key="10">
    <source>
        <dbReference type="Proteomes" id="UP000237752"/>
    </source>
</evidence>
<keyword evidence="3" id="KW-0479">Metal-binding</keyword>
<keyword evidence="10" id="KW-1185">Reference proteome</keyword>
<name>A0A2T0ZVZ7_9ACTN</name>
<dbReference type="PANTHER" id="PTHR42693:SF42">
    <property type="entry name" value="ARYLSULFATASE G"/>
    <property type="match status" value="1"/>
</dbReference>
<dbReference type="InterPro" id="IPR017850">
    <property type="entry name" value="Alkaline_phosphatase_core_sf"/>
</dbReference>
<dbReference type="RefSeq" id="WP_106350287.1">
    <property type="nucleotide sequence ID" value="NZ_PVUE01000017.1"/>
</dbReference>
<evidence type="ECO:0000256" key="7">
    <source>
        <dbReference type="SAM" id="MobiDB-lite"/>
    </source>
</evidence>
<dbReference type="CDD" id="cd16142">
    <property type="entry name" value="ARS_like"/>
    <property type="match status" value="1"/>
</dbReference>
<evidence type="ECO:0000256" key="1">
    <source>
        <dbReference type="ARBA" id="ARBA00001913"/>
    </source>
</evidence>
<evidence type="ECO:0000256" key="3">
    <source>
        <dbReference type="ARBA" id="ARBA00022723"/>
    </source>
</evidence>
<keyword evidence="6" id="KW-0106">Calcium</keyword>
<evidence type="ECO:0000256" key="6">
    <source>
        <dbReference type="ARBA" id="ARBA00022837"/>
    </source>
</evidence>
<organism evidence="9 10">
    <name type="scientific">Antricoccus suffuscus</name>
    <dbReference type="NCBI Taxonomy" id="1629062"/>
    <lineage>
        <taxon>Bacteria</taxon>
        <taxon>Bacillati</taxon>
        <taxon>Actinomycetota</taxon>
        <taxon>Actinomycetes</taxon>
        <taxon>Geodermatophilales</taxon>
        <taxon>Antricoccaceae</taxon>
        <taxon>Antricoccus</taxon>
    </lineage>
</organism>
<dbReference type="InterPro" id="IPR050738">
    <property type="entry name" value="Sulfatase"/>
</dbReference>
<accession>A0A2T0ZVZ7</accession>
<evidence type="ECO:0000256" key="4">
    <source>
        <dbReference type="ARBA" id="ARBA00022729"/>
    </source>
</evidence>
<evidence type="ECO:0000313" key="9">
    <source>
        <dbReference type="EMBL" id="PRZ40427.1"/>
    </source>
</evidence>
<gene>
    <name evidence="9" type="ORF">CLV47_11764</name>
</gene>
<comment type="caution">
    <text evidence="9">The sequence shown here is derived from an EMBL/GenBank/DDBJ whole genome shotgun (WGS) entry which is preliminary data.</text>
</comment>
<dbReference type="Gene3D" id="3.30.1120.10">
    <property type="match status" value="1"/>
</dbReference>
<comment type="cofactor">
    <cofactor evidence="1">
        <name>Ca(2+)</name>
        <dbReference type="ChEBI" id="CHEBI:29108"/>
    </cofactor>
</comment>
<comment type="similarity">
    <text evidence="2">Belongs to the sulfatase family.</text>
</comment>
<dbReference type="EMBL" id="PVUE01000017">
    <property type="protein sequence ID" value="PRZ40427.1"/>
    <property type="molecule type" value="Genomic_DNA"/>
</dbReference>
<dbReference type="PANTHER" id="PTHR42693">
    <property type="entry name" value="ARYLSULFATASE FAMILY MEMBER"/>
    <property type="match status" value="1"/>
</dbReference>
<evidence type="ECO:0000259" key="8">
    <source>
        <dbReference type="Pfam" id="PF00884"/>
    </source>
</evidence>
<feature type="region of interest" description="Disordered" evidence="7">
    <location>
        <begin position="1"/>
        <end position="20"/>
    </location>
</feature>
<reference evidence="9 10" key="1">
    <citation type="submission" date="2018-03" db="EMBL/GenBank/DDBJ databases">
        <title>Genomic Encyclopedia of Archaeal and Bacterial Type Strains, Phase II (KMG-II): from individual species to whole genera.</title>
        <authorList>
            <person name="Goeker M."/>
        </authorList>
    </citation>
    <scope>NUCLEOTIDE SEQUENCE [LARGE SCALE GENOMIC DNA]</scope>
    <source>
        <strain evidence="9 10">DSM 100065</strain>
    </source>
</reference>
<dbReference type="InterPro" id="IPR000917">
    <property type="entry name" value="Sulfatase_N"/>
</dbReference>
<feature type="domain" description="Sulfatase N-terminal" evidence="8">
    <location>
        <begin position="47"/>
        <end position="381"/>
    </location>
</feature>
<dbReference type="InterPro" id="IPR024607">
    <property type="entry name" value="Sulfatase_CS"/>
</dbReference>
<dbReference type="PROSITE" id="PS00523">
    <property type="entry name" value="SULFATASE_1"/>
    <property type="match status" value="1"/>
</dbReference>
<dbReference type="GO" id="GO:0046872">
    <property type="term" value="F:metal ion binding"/>
    <property type="evidence" value="ECO:0007669"/>
    <property type="project" value="UniProtKB-KW"/>
</dbReference>
<dbReference type="Proteomes" id="UP000237752">
    <property type="component" value="Unassembled WGS sequence"/>
</dbReference>
<evidence type="ECO:0000256" key="5">
    <source>
        <dbReference type="ARBA" id="ARBA00022801"/>
    </source>
</evidence>
<dbReference type="Gene3D" id="3.40.720.10">
    <property type="entry name" value="Alkaline Phosphatase, subunit A"/>
    <property type="match status" value="1"/>
</dbReference>
<dbReference type="SUPFAM" id="SSF53649">
    <property type="entry name" value="Alkaline phosphatase-like"/>
    <property type="match status" value="1"/>
</dbReference>
<dbReference type="OrthoDB" id="9777306at2"/>
<sequence length="513" mass="56673">MTEFDPIASPTTPVADNREPAFVHQPDLDAARAKLGGFANRHGGTAPNVLVVLMDDVGWGDFGCYGGGVAVGAPTPNIDALARRGMQLTSAYSEPSCTPSRATLLTGRLPMRHGLQRPPMYGEPGGLEGEITLADLLSDAGYVTQGVGKWHLGENRDSQPQNCGFDDFYGFLSVSDMYTEWRDPYFFPEIVYSRARTDWIENQPFNKSFVHATRGGELEEVEEVTIPVLSELDQKWCAYSEDFLRRMAGGDQPWFLYHNTRGAHFDNYPHESYLGVSPAKHPYKDTIVELDDIVGRLVKVLEETGQLEDTIIVVTSDNGPEMETWPDAAFTPFRCAKGSTWEGGVRVPMVIAWPGMIEAGRVTDGIFDFNDILPTVLALAGRSDAVPSDRFIDGIDQSSFLLAPDGQSNRKYHYYWLGQAFSALRCGEYKLVLNAVGDDIVSQGDVHGSGGFSGTMQKFPYGKMFNLYLDPKETHSYLIRKLAYQEALVGRVARHRATFAPPYAPKLVVGLNV</sequence>
<dbReference type="PROSITE" id="PS00149">
    <property type="entry name" value="SULFATASE_2"/>
    <property type="match status" value="1"/>
</dbReference>
<dbReference type="Pfam" id="PF00884">
    <property type="entry name" value="Sulfatase"/>
    <property type="match status" value="1"/>
</dbReference>
<keyword evidence="5" id="KW-0378">Hydrolase</keyword>
<dbReference type="GO" id="GO:0004065">
    <property type="term" value="F:arylsulfatase activity"/>
    <property type="evidence" value="ECO:0007669"/>
    <property type="project" value="TreeGrafter"/>
</dbReference>
<evidence type="ECO:0000256" key="2">
    <source>
        <dbReference type="ARBA" id="ARBA00008779"/>
    </source>
</evidence>
<proteinExistence type="inferred from homology"/>
<dbReference type="AlphaFoldDB" id="A0A2T0ZVZ7"/>
<protein>
    <submittedName>
        <fullName evidence="9">Arylsulfatase</fullName>
    </submittedName>
</protein>
<keyword evidence="4" id="KW-0732">Signal</keyword>